<dbReference type="InterPro" id="IPR019620">
    <property type="entry name" value="Metal-bd_prot_put"/>
</dbReference>
<accession>A0A249W2F9</accession>
<reference evidence="1" key="1">
    <citation type="submission" date="2017-09" db="EMBL/GenBank/DDBJ databases">
        <authorList>
            <person name="Ehlers B."/>
            <person name="Leendertz F.H."/>
        </authorList>
    </citation>
    <scope>NUCLEOTIDE SEQUENCE</scope>
    <source>
        <strain evidence="1">MAVP-26</strain>
    </source>
</reference>
<name>A0A249W2F9_VIBPH</name>
<dbReference type="NCBIfam" id="TIGR03853">
    <property type="entry name" value="matur_matur"/>
    <property type="match status" value="1"/>
</dbReference>
<evidence type="ECO:0000313" key="1">
    <source>
        <dbReference type="EMBL" id="ASZ50779.1"/>
    </source>
</evidence>
<dbReference type="Pfam" id="PF10678">
    <property type="entry name" value="DUF2492"/>
    <property type="match status" value="1"/>
</dbReference>
<evidence type="ECO:0008006" key="2">
    <source>
        <dbReference type="Google" id="ProtNLM"/>
    </source>
</evidence>
<dbReference type="AlphaFoldDB" id="A0A249W2F9"/>
<proteinExistence type="predicted"/>
<sequence length="74" mass="8604">MMSDIHAHNLLNLLRETPMSRDELAQHFGADARFHTCKLNDLDLDALLTFLLQRDKVRELEGKFVVNMARICNH</sequence>
<dbReference type="EMBL" id="CP023248">
    <property type="protein sequence ID" value="ASZ50779.1"/>
    <property type="molecule type" value="Genomic_DNA"/>
</dbReference>
<dbReference type="OMA" id="HEVLHMM"/>
<dbReference type="OrthoDB" id="285410at2"/>
<gene>
    <name evidence="1" type="ORF">YA91_09235</name>
</gene>
<organism evidence="1">
    <name type="scientific">Vibrio parahaemolyticus</name>
    <dbReference type="NCBI Taxonomy" id="670"/>
    <lineage>
        <taxon>Bacteria</taxon>
        <taxon>Pseudomonadati</taxon>
        <taxon>Pseudomonadota</taxon>
        <taxon>Gammaproteobacteria</taxon>
        <taxon>Vibrionales</taxon>
        <taxon>Vibrionaceae</taxon>
        <taxon>Vibrio</taxon>
    </lineage>
</organism>
<protein>
    <recommendedName>
        <fullName evidence="2">DUF2492 family protein</fullName>
    </recommendedName>
</protein>